<evidence type="ECO:0000313" key="2">
    <source>
        <dbReference type="EMBL" id="CAF9941357.1"/>
    </source>
</evidence>
<organism evidence="2 3">
    <name type="scientific">Imshaugia aleurites</name>
    <dbReference type="NCBI Taxonomy" id="172621"/>
    <lineage>
        <taxon>Eukaryota</taxon>
        <taxon>Fungi</taxon>
        <taxon>Dikarya</taxon>
        <taxon>Ascomycota</taxon>
        <taxon>Pezizomycotina</taxon>
        <taxon>Lecanoromycetes</taxon>
        <taxon>OSLEUM clade</taxon>
        <taxon>Lecanoromycetidae</taxon>
        <taxon>Lecanorales</taxon>
        <taxon>Lecanorineae</taxon>
        <taxon>Parmeliaceae</taxon>
        <taxon>Imshaugia</taxon>
    </lineage>
</organism>
<dbReference type="AlphaFoldDB" id="A0A8H3PI50"/>
<sequence length="61" mass="6323">MPNEATEQVKEQYDTSAKEAQPSSAEYGVGGTAKDGDVSTADTVADGGPDEDQGADEEFKP</sequence>
<accession>A0A8H3PI50</accession>
<gene>
    <name evidence="2" type="ORF">IMSHALPRED_002540</name>
</gene>
<evidence type="ECO:0000256" key="1">
    <source>
        <dbReference type="SAM" id="MobiDB-lite"/>
    </source>
</evidence>
<feature type="region of interest" description="Disordered" evidence="1">
    <location>
        <begin position="1"/>
        <end position="61"/>
    </location>
</feature>
<proteinExistence type="predicted"/>
<name>A0A8H3PI50_9LECA</name>
<dbReference type="EMBL" id="CAJPDT010000146">
    <property type="protein sequence ID" value="CAF9941357.1"/>
    <property type="molecule type" value="Genomic_DNA"/>
</dbReference>
<reference evidence="2" key="1">
    <citation type="submission" date="2021-03" db="EMBL/GenBank/DDBJ databases">
        <authorList>
            <person name="Tagirdzhanova G."/>
        </authorList>
    </citation>
    <scope>NUCLEOTIDE SEQUENCE</scope>
</reference>
<dbReference type="Proteomes" id="UP000664534">
    <property type="component" value="Unassembled WGS sequence"/>
</dbReference>
<evidence type="ECO:0000313" key="3">
    <source>
        <dbReference type="Proteomes" id="UP000664534"/>
    </source>
</evidence>
<protein>
    <submittedName>
        <fullName evidence="2">Uncharacterized protein</fullName>
    </submittedName>
</protein>
<feature type="compositionally biased region" description="Acidic residues" evidence="1">
    <location>
        <begin position="48"/>
        <end position="61"/>
    </location>
</feature>
<dbReference type="OrthoDB" id="3496665at2759"/>
<comment type="caution">
    <text evidence="2">The sequence shown here is derived from an EMBL/GenBank/DDBJ whole genome shotgun (WGS) entry which is preliminary data.</text>
</comment>
<keyword evidence="3" id="KW-1185">Reference proteome</keyword>
<feature type="compositionally biased region" description="Basic and acidic residues" evidence="1">
    <location>
        <begin position="7"/>
        <end position="17"/>
    </location>
</feature>